<keyword evidence="11" id="KW-0418">Kinase</keyword>
<evidence type="ECO:0000256" key="5">
    <source>
        <dbReference type="ARBA" id="ARBA00011903"/>
    </source>
</evidence>
<dbReference type="SUPFAM" id="SSF52540">
    <property type="entry name" value="P-loop containing nucleoside triphosphate hydrolases"/>
    <property type="match status" value="1"/>
</dbReference>
<keyword evidence="7" id="KW-0997">Cell inner membrane</keyword>
<comment type="catalytic activity">
    <reaction evidence="16">
        <text>L-tyrosyl-[protein] + ATP = O-phospho-L-tyrosyl-[protein] + ADP + H(+)</text>
        <dbReference type="Rhea" id="RHEA:10596"/>
        <dbReference type="Rhea" id="RHEA-COMP:10136"/>
        <dbReference type="Rhea" id="RHEA-COMP:20101"/>
        <dbReference type="ChEBI" id="CHEBI:15378"/>
        <dbReference type="ChEBI" id="CHEBI:30616"/>
        <dbReference type="ChEBI" id="CHEBI:46858"/>
        <dbReference type="ChEBI" id="CHEBI:61978"/>
        <dbReference type="ChEBI" id="CHEBI:456216"/>
        <dbReference type="EC" id="2.7.10.2"/>
    </reaction>
</comment>
<reference evidence="20" key="1">
    <citation type="submission" date="2016-03" db="EMBL/GenBank/DDBJ databases">
        <authorList>
            <person name="Ploux O."/>
        </authorList>
    </citation>
    <scope>NUCLEOTIDE SEQUENCE</scope>
    <source>
        <strain evidence="20">UC10</strain>
    </source>
</reference>
<dbReference type="InterPro" id="IPR050445">
    <property type="entry name" value="Bact_polysacc_biosynth/exp"/>
</dbReference>
<dbReference type="Gene3D" id="3.40.50.300">
    <property type="entry name" value="P-loop containing nucleotide triphosphate hydrolases"/>
    <property type="match status" value="1"/>
</dbReference>
<evidence type="ECO:0000256" key="10">
    <source>
        <dbReference type="ARBA" id="ARBA00022741"/>
    </source>
</evidence>
<keyword evidence="9 17" id="KW-0812">Transmembrane</keyword>
<dbReference type="CDD" id="cd05387">
    <property type="entry name" value="BY-kinase"/>
    <property type="match status" value="1"/>
</dbReference>
<evidence type="ECO:0000256" key="9">
    <source>
        <dbReference type="ARBA" id="ARBA00022692"/>
    </source>
</evidence>
<keyword evidence="12" id="KW-0067">ATP-binding</keyword>
<dbReference type="PANTHER" id="PTHR32309">
    <property type="entry name" value="TYROSINE-PROTEIN KINASE"/>
    <property type="match status" value="1"/>
</dbReference>
<comment type="subcellular location">
    <subcellularLocation>
        <location evidence="1">Cell inner membrane</location>
        <topology evidence="1">Multi-pass membrane protein</topology>
    </subcellularLocation>
</comment>
<dbReference type="EMBL" id="FLQS01000021">
    <property type="protein sequence ID" value="SBS75866.1"/>
    <property type="molecule type" value="Genomic_DNA"/>
</dbReference>
<evidence type="ECO:0000256" key="11">
    <source>
        <dbReference type="ARBA" id="ARBA00022777"/>
    </source>
</evidence>
<dbReference type="NCBIfam" id="TIGR01007">
    <property type="entry name" value="eps_fam"/>
    <property type="match status" value="1"/>
</dbReference>
<comment type="similarity">
    <text evidence="3">Belongs to the CpsD/CapB family.</text>
</comment>
<accession>A0A1Y5PAX5</accession>
<evidence type="ECO:0000256" key="12">
    <source>
        <dbReference type="ARBA" id="ARBA00022840"/>
    </source>
</evidence>
<dbReference type="Pfam" id="PF13614">
    <property type="entry name" value="AAA_31"/>
    <property type="match status" value="1"/>
</dbReference>
<evidence type="ECO:0000313" key="20">
    <source>
        <dbReference type="EMBL" id="SBS75866.1"/>
    </source>
</evidence>
<dbReference type="InterPro" id="IPR003856">
    <property type="entry name" value="LPS_length_determ_N"/>
</dbReference>
<dbReference type="PANTHER" id="PTHR32309:SF13">
    <property type="entry name" value="FERRIC ENTEROBACTIN TRANSPORT PROTEIN FEPE"/>
    <property type="match status" value="1"/>
</dbReference>
<dbReference type="GO" id="GO:0042802">
    <property type="term" value="F:identical protein binding"/>
    <property type="evidence" value="ECO:0007669"/>
    <property type="project" value="UniProtKB-ARBA"/>
</dbReference>
<dbReference type="InterPro" id="IPR025669">
    <property type="entry name" value="AAA_dom"/>
</dbReference>
<dbReference type="InterPro" id="IPR005702">
    <property type="entry name" value="Wzc-like_C"/>
</dbReference>
<evidence type="ECO:0000256" key="6">
    <source>
        <dbReference type="ARBA" id="ARBA00022475"/>
    </source>
</evidence>
<evidence type="ECO:0000256" key="1">
    <source>
        <dbReference type="ARBA" id="ARBA00004429"/>
    </source>
</evidence>
<comment type="similarity">
    <text evidence="4">Belongs to the etk/wzc family.</text>
</comment>
<dbReference type="GO" id="GO:0005524">
    <property type="term" value="F:ATP binding"/>
    <property type="evidence" value="ECO:0007669"/>
    <property type="project" value="UniProtKB-KW"/>
</dbReference>
<dbReference type="InterPro" id="IPR027417">
    <property type="entry name" value="P-loop_NTPase"/>
</dbReference>
<dbReference type="Pfam" id="PF02706">
    <property type="entry name" value="Wzz"/>
    <property type="match status" value="1"/>
</dbReference>
<evidence type="ECO:0000256" key="2">
    <source>
        <dbReference type="ARBA" id="ARBA00006683"/>
    </source>
</evidence>
<evidence type="ECO:0000256" key="8">
    <source>
        <dbReference type="ARBA" id="ARBA00022679"/>
    </source>
</evidence>
<organism evidence="20">
    <name type="scientific">uncultured Mycobacterium sp</name>
    <dbReference type="NCBI Taxonomy" id="171292"/>
    <lineage>
        <taxon>Bacteria</taxon>
        <taxon>Bacillati</taxon>
        <taxon>Actinomycetota</taxon>
        <taxon>Actinomycetes</taxon>
        <taxon>Mycobacteriales</taxon>
        <taxon>Mycobacteriaceae</taxon>
        <taxon>Mycobacterium</taxon>
        <taxon>environmental samples</taxon>
    </lineage>
</organism>
<protein>
    <recommendedName>
        <fullName evidence="5">non-specific protein-tyrosine kinase</fullName>
        <ecNumber evidence="5">2.7.10.2</ecNumber>
    </recommendedName>
</protein>
<evidence type="ECO:0000256" key="17">
    <source>
        <dbReference type="SAM" id="Phobius"/>
    </source>
</evidence>
<comment type="similarity">
    <text evidence="2">Belongs to the CpsC/CapA family.</text>
</comment>
<name>A0A1Y5PAX5_9MYCO</name>
<dbReference type="FunFam" id="3.40.50.300:FF:000527">
    <property type="entry name" value="Tyrosine-protein kinase etk"/>
    <property type="match status" value="1"/>
</dbReference>
<dbReference type="GO" id="GO:0004715">
    <property type="term" value="F:non-membrane spanning protein tyrosine kinase activity"/>
    <property type="evidence" value="ECO:0007669"/>
    <property type="project" value="UniProtKB-EC"/>
</dbReference>
<evidence type="ECO:0000256" key="13">
    <source>
        <dbReference type="ARBA" id="ARBA00022989"/>
    </source>
</evidence>
<evidence type="ECO:0000256" key="7">
    <source>
        <dbReference type="ARBA" id="ARBA00022519"/>
    </source>
</evidence>
<feature type="domain" description="Polysaccharide chain length determinant N-terminal" evidence="18">
    <location>
        <begin position="2"/>
        <end position="89"/>
    </location>
</feature>
<keyword evidence="13 17" id="KW-1133">Transmembrane helix</keyword>
<sequence length="483" mass="51200">MNLQQFAKLLRTRWVTIVVTILVAVLGAVAFNLLTTPLYQASTRLFVSTTAGASVTEIYQGNLFSQQRVKSYAELVTGTTLAQRTIDKLNLDMSADSLRDKVKATTGPDTVLIDVDVLDTSPVRARDIANALSDEFVNLVRELETPEKSATPNARVVVEQRASIPDHPVIPKTARNLAFGLALGALLGIGLALLRDLLDNTVKSQEMLETITGTGVVGYIPLDKDLRKTAAIAFDSDNSGTAEAFRKLRTNLQFLAVDNPPRLIVITSSSPSEGKSTTSINVALALAEAEHNVLLIDGDMRRPSLAKYLDAVGSVGFSTVLSGAAPITDVLQKTRFPRLTVMTAGPTPPNPSELLASHAAKKLLADLRSQFDYVIIDSSPLLAVTDGAILAANADGALVVARSGHTRREHLTHAVGSLNDVGATILGAVFTMVPTRGGQAYNYYSYGYGGEPSDQVSQSALATGVTEADAKAGTAKSADEKSA</sequence>
<evidence type="ECO:0000256" key="15">
    <source>
        <dbReference type="ARBA" id="ARBA00023137"/>
    </source>
</evidence>
<dbReference type="AlphaFoldDB" id="A0A1Y5PAX5"/>
<dbReference type="GO" id="GO:0005886">
    <property type="term" value="C:plasma membrane"/>
    <property type="evidence" value="ECO:0007669"/>
    <property type="project" value="UniProtKB-SubCell"/>
</dbReference>
<evidence type="ECO:0000259" key="18">
    <source>
        <dbReference type="Pfam" id="PF02706"/>
    </source>
</evidence>
<evidence type="ECO:0000256" key="4">
    <source>
        <dbReference type="ARBA" id="ARBA00008883"/>
    </source>
</evidence>
<keyword evidence="15" id="KW-0829">Tyrosine-protein kinase</keyword>
<keyword evidence="14 17" id="KW-0472">Membrane</keyword>
<proteinExistence type="inferred from homology"/>
<feature type="domain" description="AAA" evidence="19">
    <location>
        <begin position="269"/>
        <end position="400"/>
    </location>
</feature>
<keyword evidence="6" id="KW-1003">Cell membrane</keyword>
<keyword evidence="8 20" id="KW-0808">Transferase</keyword>
<gene>
    <name evidence="20" type="ORF">MHPYR_280034</name>
</gene>
<dbReference type="EC" id="2.7.10.2" evidence="5"/>
<keyword evidence="10" id="KW-0547">Nucleotide-binding</keyword>
<evidence type="ECO:0000259" key="19">
    <source>
        <dbReference type="Pfam" id="PF13614"/>
    </source>
</evidence>
<evidence type="ECO:0000256" key="16">
    <source>
        <dbReference type="ARBA" id="ARBA00051245"/>
    </source>
</evidence>
<feature type="transmembrane region" description="Helical" evidence="17">
    <location>
        <begin position="12"/>
        <end position="34"/>
    </location>
</feature>
<evidence type="ECO:0000256" key="14">
    <source>
        <dbReference type="ARBA" id="ARBA00023136"/>
    </source>
</evidence>
<evidence type="ECO:0000256" key="3">
    <source>
        <dbReference type="ARBA" id="ARBA00007316"/>
    </source>
</evidence>